<evidence type="ECO:0000313" key="3">
    <source>
        <dbReference type="Proteomes" id="UP000007875"/>
    </source>
</evidence>
<sequence>MRQNIIVMLLLLVLFGVIQILRLNRRIMLEDAELRTATSRQRDFSICLYGVKHHIVTTFKQDYDPNYSVDNAH</sequence>
<proteinExistence type="predicted"/>
<evidence type="ECO:0000313" key="2">
    <source>
        <dbReference type="Ensembl" id="ENSCSAVP00000000391.1"/>
    </source>
</evidence>
<dbReference type="InParanoid" id="H2Y4Z3"/>
<name>H2Y4Z3_CIOSA</name>
<reference evidence="2" key="2">
    <citation type="submission" date="2025-08" db="UniProtKB">
        <authorList>
            <consortium name="Ensembl"/>
        </authorList>
    </citation>
    <scope>IDENTIFICATION</scope>
</reference>
<keyword evidence="1" id="KW-1133">Transmembrane helix</keyword>
<feature type="transmembrane region" description="Helical" evidence="1">
    <location>
        <begin position="6"/>
        <end position="23"/>
    </location>
</feature>
<dbReference type="Proteomes" id="UP000007875">
    <property type="component" value="Unassembled WGS sequence"/>
</dbReference>
<dbReference type="AlphaFoldDB" id="H2Y4Z3"/>
<reference evidence="2" key="3">
    <citation type="submission" date="2025-09" db="UniProtKB">
        <authorList>
            <consortium name="Ensembl"/>
        </authorList>
    </citation>
    <scope>IDENTIFICATION</scope>
</reference>
<keyword evidence="3" id="KW-1185">Reference proteome</keyword>
<protein>
    <submittedName>
        <fullName evidence="2">Uncharacterized protein</fullName>
    </submittedName>
</protein>
<reference evidence="3" key="1">
    <citation type="submission" date="2003-08" db="EMBL/GenBank/DDBJ databases">
        <authorList>
            <person name="Birren B."/>
            <person name="Nusbaum C."/>
            <person name="Abebe A."/>
            <person name="Abouelleil A."/>
            <person name="Adekoya E."/>
            <person name="Ait-zahra M."/>
            <person name="Allen N."/>
            <person name="Allen T."/>
            <person name="An P."/>
            <person name="Anderson M."/>
            <person name="Anderson S."/>
            <person name="Arachchi H."/>
            <person name="Armbruster J."/>
            <person name="Bachantsang P."/>
            <person name="Baldwin J."/>
            <person name="Barry A."/>
            <person name="Bayul T."/>
            <person name="Blitshsteyn B."/>
            <person name="Bloom T."/>
            <person name="Blye J."/>
            <person name="Boguslavskiy L."/>
            <person name="Borowsky M."/>
            <person name="Boukhgalter B."/>
            <person name="Brunache A."/>
            <person name="Butler J."/>
            <person name="Calixte N."/>
            <person name="Calvo S."/>
            <person name="Camarata J."/>
            <person name="Campo K."/>
            <person name="Chang J."/>
            <person name="Cheshatsang Y."/>
            <person name="Citroen M."/>
            <person name="Collymore A."/>
            <person name="Considine T."/>
            <person name="Cook A."/>
            <person name="Cooke P."/>
            <person name="Corum B."/>
            <person name="Cuomo C."/>
            <person name="David R."/>
            <person name="Dawoe T."/>
            <person name="Degray S."/>
            <person name="Dodge S."/>
            <person name="Dooley K."/>
            <person name="Dorje P."/>
            <person name="Dorjee K."/>
            <person name="Dorris L."/>
            <person name="Duffey N."/>
            <person name="Dupes A."/>
            <person name="Elkins T."/>
            <person name="Engels R."/>
            <person name="Erickson J."/>
            <person name="Farina A."/>
            <person name="Faro S."/>
            <person name="Ferreira P."/>
            <person name="Fischer H."/>
            <person name="Fitzgerald M."/>
            <person name="Foley K."/>
            <person name="Gage D."/>
            <person name="Galagan J."/>
            <person name="Gearin G."/>
            <person name="Gnerre S."/>
            <person name="Gnirke A."/>
            <person name="Goyette A."/>
            <person name="Graham J."/>
            <person name="Grandbois E."/>
            <person name="Gyaltsen K."/>
            <person name="Hafez N."/>
            <person name="Hagopian D."/>
            <person name="Hagos B."/>
            <person name="Hall J."/>
            <person name="Hatcher B."/>
            <person name="Heller A."/>
            <person name="Higgins H."/>
            <person name="Honan T."/>
            <person name="Horn A."/>
            <person name="Houde N."/>
            <person name="Hughes L."/>
            <person name="Hulme W."/>
            <person name="Husby E."/>
            <person name="Iliev I."/>
            <person name="Jaffe D."/>
            <person name="Jones C."/>
            <person name="Kamal M."/>
            <person name="Kamat A."/>
            <person name="Kamvysselis M."/>
            <person name="Karlsson E."/>
            <person name="Kells C."/>
            <person name="Kieu A."/>
            <person name="Kisner P."/>
            <person name="Kodira C."/>
            <person name="Kulbokas E."/>
            <person name="Labutti K."/>
            <person name="Lama D."/>
            <person name="Landers T."/>
            <person name="Leger J."/>
            <person name="Levine S."/>
            <person name="Lewis D."/>
            <person name="Lewis T."/>
            <person name="Lindblad-toh K."/>
            <person name="Liu X."/>
            <person name="Lokyitsang T."/>
            <person name="Lokyitsang Y."/>
            <person name="Lucien O."/>
            <person name="Lui A."/>
            <person name="Ma L.J."/>
            <person name="Mabbitt R."/>
            <person name="Macdonald J."/>
            <person name="Maclean C."/>
            <person name="Major J."/>
            <person name="Manning J."/>
            <person name="Marabella R."/>
            <person name="Maru K."/>
            <person name="Matthews C."/>
            <person name="Mauceli E."/>
            <person name="Mccarthy M."/>
            <person name="Mcdonough S."/>
            <person name="Mcghee T."/>
            <person name="Meldrim J."/>
            <person name="Meneus L."/>
            <person name="Mesirov J."/>
            <person name="Mihalev A."/>
            <person name="Mihova T."/>
            <person name="Mikkelsen T."/>
            <person name="Mlenga V."/>
            <person name="Moru K."/>
            <person name="Mozes J."/>
            <person name="Mulrain L."/>
            <person name="Munson G."/>
            <person name="Naylor J."/>
            <person name="Newes C."/>
            <person name="Nguyen C."/>
            <person name="Nguyen N."/>
            <person name="Nguyen T."/>
            <person name="Nicol R."/>
            <person name="Nielsen C."/>
            <person name="Nizzari M."/>
            <person name="Norbu C."/>
            <person name="Norbu N."/>
            <person name="O'donnell P."/>
            <person name="Okoawo O."/>
            <person name="O'leary S."/>
            <person name="Omotosho B."/>
            <person name="O'neill K."/>
            <person name="Osman S."/>
            <person name="Parker S."/>
            <person name="Perrin D."/>
            <person name="Phunkhang P."/>
            <person name="Piqani B."/>
            <person name="Purcell S."/>
            <person name="Rachupka T."/>
            <person name="Ramasamy U."/>
            <person name="Rameau R."/>
            <person name="Ray V."/>
            <person name="Raymond C."/>
            <person name="Retta R."/>
            <person name="Richardson S."/>
            <person name="Rise C."/>
            <person name="Rodriguez J."/>
            <person name="Rogers J."/>
            <person name="Rogov P."/>
            <person name="Rutman M."/>
            <person name="Schupbach R."/>
            <person name="Seaman C."/>
            <person name="Settipalli S."/>
            <person name="Sharpe T."/>
            <person name="Sheridan J."/>
            <person name="Sherpa N."/>
            <person name="Shi J."/>
            <person name="Smirnov S."/>
            <person name="Smith C."/>
            <person name="Sougnez C."/>
            <person name="Spencer B."/>
            <person name="Stalker J."/>
            <person name="Stange-thomann N."/>
            <person name="Stavropoulos S."/>
            <person name="Stetson K."/>
            <person name="Stone C."/>
            <person name="Stone S."/>
            <person name="Stubbs M."/>
            <person name="Talamas J."/>
            <person name="Tchuinga P."/>
            <person name="Tenzing P."/>
            <person name="Tesfaye S."/>
            <person name="Theodore J."/>
            <person name="Thoulutsang Y."/>
            <person name="Topham K."/>
            <person name="Towey S."/>
            <person name="Tsamla T."/>
            <person name="Tsomo N."/>
            <person name="Vallee D."/>
            <person name="Vassiliev H."/>
            <person name="Venkataraman V."/>
            <person name="Vinson J."/>
            <person name="Vo A."/>
            <person name="Wade C."/>
            <person name="Wang S."/>
            <person name="Wangchuk T."/>
            <person name="Wangdi T."/>
            <person name="Whittaker C."/>
            <person name="Wilkinson J."/>
            <person name="Wu Y."/>
            <person name="Wyman D."/>
            <person name="Yadav S."/>
            <person name="Yang S."/>
            <person name="Yang X."/>
            <person name="Yeager S."/>
            <person name="Yee E."/>
            <person name="Young G."/>
            <person name="Zainoun J."/>
            <person name="Zembeck L."/>
            <person name="Zimmer A."/>
            <person name="Zody M."/>
            <person name="Lander E."/>
        </authorList>
    </citation>
    <scope>NUCLEOTIDE SEQUENCE [LARGE SCALE GENOMIC DNA]</scope>
</reference>
<organism evidence="2 3">
    <name type="scientific">Ciona savignyi</name>
    <name type="common">Pacific transparent sea squirt</name>
    <dbReference type="NCBI Taxonomy" id="51511"/>
    <lineage>
        <taxon>Eukaryota</taxon>
        <taxon>Metazoa</taxon>
        <taxon>Chordata</taxon>
        <taxon>Tunicata</taxon>
        <taxon>Ascidiacea</taxon>
        <taxon>Phlebobranchia</taxon>
        <taxon>Cionidae</taxon>
        <taxon>Ciona</taxon>
    </lineage>
</organism>
<dbReference type="Ensembl" id="ENSCSAVT00000000396.1">
    <property type="protein sequence ID" value="ENSCSAVP00000000391.1"/>
    <property type="gene ID" value="ENSCSAVG00000000223.1"/>
</dbReference>
<evidence type="ECO:0000256" key="1">
    <source>
        <dbReference type="SAM" id="Phobius"/>
    </source>
</evidence>
<keyword evidence="1" id="KW-0472">Membrane</keyword>
<accession>H2Y4Z3</accession>
<keyword evidence="1" id="KW-0812">Transmembrane</keyword>
<dbReference type="HOGENOM" id="CLU_2704117_0_0_1"/>